<dbReference type="AlphaFoldDB" id="A0A1I1VXW3"/>
<keyword evidence="1 2" id="KW-0732">Signal</keyword>
<evidence type="ECO:0000313" key="4">
    <source>
        <dbReference type="EMBL" id="SFD85440.1"/>
    </source>
</evidence>
<dbReference type="InterPro" id="IPR011250">
    <property type="entry name" value="OMP/PagP_B-barrel"/>
</dbReference>
<proteinExistence type="predicted"/>
<dbReference type="Gene3D" id="2.40.160.20">
    <property type="match status" value="1"/>
</dbReference>
<protein>
    <submittedName>
        <fullName evidence="4">Opacity protein</fullName>
    </submittedName>
</protein>
<dbReference type="SUPFAM" id="SSF56925">
    <property type="entry name" value="OMPA-like"/>
    <property type="match status" value="1"/>
</dbReference>
<dbReference type="Pfam" id="PF13505">
    <property type="entry name" value="OMP_b-brl"/>
    <property type="match status" value="1"/>
</dbReference>
<name>A0A1I1VXW3_9FLAO</name>
<dbReference type="STRING" id="739143.SAMN05216297_11370"/>
<evidence type="ECO:0000313" key="5">
    <source>
        <dbReference type="Proteomes" id="UP000199672"/>
    </source>
</evidence>
<keyword evidence="5" id="KW-1185">Reference proteome</keyword>
<evidence type="ECO:0000256" key="1">
    <source>
        <dbReference type="ARBA" id="ARBA00022729"/>
    </source>
</evidence>
<evidence type="ECO:0000259" key="3">
    <source>
        <dbReference type="Pfam" id="PF13505"/>
    </source>
</evidence>
<sequence length="187" mass="19838">MKKLFLAAIAVMAFGFANAQTGGFSKGDTFISGALSVGSTKQGDAKTSNFTVVPSVGYFVSENIAIGGKLGFGSSKNELDLKKNEFTVGAFGRYYFTPASQFSVFAQAGLDYTNTKTKPGDYKENEIGANVGLGLSYFLSNHFAIEANWLGLGYSVNNNGGHGAEKANSFGFGTDLRDVSFGVIYKF</sequence>
<accession>A0A1I1VXW3</accession>
<dbReference type="RefSeq" id="WP_091497300.1">
    <property type="nucleotide sequence ID" value="NZ_FOMH01000013.1"/>
</dbReference>
<dbReference type="InterPro" id="IPR027385">
    <property type="entry name" value="Beta-barrel_OMP"/>
</dbReference>
<feature type="signal peptide" evidence="2">
    <location>
        <begin position="1"/>
        <end position="19"/>
    </location>
</feature>
<organism evidence="4 5">
    <name type="scientific">Flavobacterium phragmitis</name>
    <dbReference type="NCBI Taxonomy" id="739143"/>
    <lineage>
        <taxon>Bacteria</taxon>
        <taxon>Pseudomonadati</taxon>
        <taxon>Bacteroidota</taxon>
        <taxon>Flavobacteriia</taxon>
        <taxon>Flavobacteriales</taxon>
        <taxon>Flavobacteriaceae</taxon>
        <taxon>Flavobacterium</taxon>
    </lineage>
</organism>
<feature type="domain" description="Outer membrane protein beta-barrel" evidence="3">
    <location>
        <begin position="8"/>
        <end position="187"/>
    </location>
</feature>
<dbReference type="OrthoDB" id="945117at2"/>
<gene>
    <name evidence="4" type="ORF">SAMN05216297_11370</name>
</gene>
<dbReference type="Proteomes" id="UP000199672">
    <property type="component" value="Unassembled WGS sequence"/>
</dbReference>
<feature type="chain" id="PRO_5011652537" evidence="2">
    <location>
        <begin position="20"/>
        <end position="187"/>
    </location>
</feature>
<dbReference type="EMBL" id="FOMH01000013">
    <property type="protein sequence ID" value="SFD85440.1"/>
    <property type="molecule type" value="Genomic_DNA"/>
</dbReference>
<reference evidence="5" key="1">
    <citation type="submission" date="2016-10" db="EMBL/GenBank/DDBJ databases">
        <authorList>
            <person name="Varghese N."/>
            <person name="Submissions S."/>
        </authorList>
    </citation>
    <scope>NUCLEOTIDE SEQUENCE [LARGE SCALE GENOMIC DNA]</scope>
    <source>
        <strain evidence="5">CGMCC 1.10370</strain>
    </source>
</reference>
<evidence type="ECO:0000256" key="2">
    <source>
        <dbReference type="SAM" id="SignalP"/>
    </source>
</evidence>